<dbReference type="PROSITE" id="PS00455">
    <property type="entry name" value="AMP_BINDING"/>
    <property type="match status" value="1"/>
</dbReference>
<dbReference type="RefSeq" id="WP_201834904.1">
    <property type="nucleotide sequence ID" value="NZ_JAERRK010000005.1"/>
</dbReference>
<organism evidence="5 6">
    <name type="scientific">Streptomyces actinomycinicus</name>
    <dbReference type="NCBI Taxonomy" id="1695166"/>
    <lineage>
        <taxon>Bacteria</taxon>
        <taxon>Bacillati</taxon>
        <taxon>Actinomycetota</taxon>
        <taxon>Actinomycetes</taxon>
        <taxon>Kitasatosporales</taxon>
        <taxon>Streptomycetaceae</taxon>
        <taxon>Streptomyces</taxon>
    </lineage>
</organism>
<dbReference type="CDD" id="cd05930">
    <property type="entry name" value="A_NRPS"/>
    <property type="match status" value="1"/>
</dbReference>
<dbReference type="AlphaFoldDB" id="A0A937EIM2"/>
<dbReference type="Pfam" id="PF13193">
    <property type="entry name" value="AMP-binding_C"/>
    <property type="match status" value="1"/>
</dbReference>
<accession>A0A937EIM2</accession>
<dbReference type="PRINTS" id="PR00154">
    <property type="entry name" value="AMPBINDING"/>
</dbReference>
<dbReference type="GO" id="GO:0005737">
    <property type="term" value="C:cytoplasm"/>
    <property type="evidence" value="ECO:0007669"/>
    <property type="project" value="TreeGrafter"/>
</dbReference>
<dbReference type="InterPro" id="IPR036736">
    <property type="entry name" value="ACP-like_sf"/>
</dbReference>
<dbReference type="GO" id="GO:0043041">
    <property type="term" value="P:amino acid activation for nonribosomal peptide biosynthetic process"/>
    <property type="evidence" value="ECO:0007669"/>
    <property type="project" value="TreeGrafter"/>
</dbReference>
<dbReference type="PANTHER" id="PTHR45527">
    <property type="entry name" value="NONRIBOSOMAL PEPTIDE SYNTHETASE"/>
    <property type="match status" value="1"/>
</dbReference>
<dbReference type="GO" id="GO:0044550">
    <property type="term" value="P:secondary metabolite biosynthetic process"/>
    <property type="evidence" value="ECO:0007669"/>
    <property type="project" value="TreeGrafter"/>
</dbReference>
<dbReference type="Proteomes" id="UP000661858">
    <property type="component" value="Unassembled WGS sequence"/>
</dbReference>
<feature type="compositionally biased region" description="Low complexity" evidence="3">
    <location>
        <begin position="723"/>
        <end position="742"/>
    </location>
</feature>
<evidence type="ECO:0000313" key="5">
    <source>
        <dbReference type="EMBL" id="MBL1082724.1"/>
    </source>
</evidence>
<comment type="caution">
    <text evidence="5">The sequence shown here is derived from an EMBL/GenBank/DDBJ whole genome shotgun (WGS) entry which is preliminary data.</text>
</comment>
<dbReference type="EMBL" id="JAERRK010000005">
    <property type="protein sequence ID" value="MBL1082724.1"/>
    <property type="molecule type" value="Genomic_DNA"/>
</dbReference>
<dbReference type="Gene3D" id="3.40.50.980">
    <property type="match status" value="2"/>
</dbReference>
<evidence type="ECO:0000259" key="4">
    <source>
        <dbReference type="PROSITE" id="PS50075"/>
    </source>
</evidence>
<dbReference type="Gene3D" id="2.30.38.10">
    <property type="entry name" value="Luciferase, Domain 3"/>
    <property type="match status" value="1"/>
</dbReference>
<dbReference type="Pfam" id="PF00550">
    <property type="entry name" value="PP-binding"/>
    <property type="match status" value="1"/>
</dbReference>
<evidence type="ECO:0000256" key="1">
    <source>
        <dbReference type="ARBA" id="ARBA00022450"/>
    </source>
</evidence>
<evidence type="ECO:0000313" key="6">
    <source>
        <dbReference type="Proteomes" id="UP000661858"/>
    </source>
</evidence>
<sequence length="822" mass="85891">MIRENVPPTGAGVARELTPLRARLTGPGITGRAEESLPLTDAARRALDRIAGGRAVEELVVVVAAAAVVLAAAEAQEQVSVNVLDPRGPFVCTVDIAAAQSPRDLVLAIDTELRAARPADPAPPEAAFALSVGTERRPAKEVAGTALQLTLTGAPGGPRTLTAGFSTSLLEQWWAEVVLRSLITVLEGFNEPGRSLTDVELMAPQDRAAVLDQGCGHFQESHEAGTLLSPFLRQAAENPDAVAVVDGDDEISYGMLAQQMDLVAGRLRERGVARGDRVATVLGKSADAVAVSLGILRAGAAYVPLPADLPKDRIAFILADAECVLAVAEGPTALGGTSVPVVPPTELTAPGTVLAPADEPATDDLAYVIYTSGSTGRPKGVLIRHGAIGSYLAWKRRYHDLGPETRLLQVPSFAFDSSVSDLFSVLGSGGRLILLSEADRLQPQRVRALVERTGATHITLVPSLYAVLIDALAAPGCLRLVTVAGEATPAELVERHRRLLPGTRLVNEYGPTENSVGATAFDYDDRPQHGFPIGRPIDNTAVYVLDGKGRMVPPGFPGEIQLAGPGLAAGYLNRPELTAEVFVTAAQEPGGRRYRTGDRGWWTPNGLEFLGRGDSQVKIHGNRVEIGDVEAGLCALPGVHSAVVLPVTGPDGALTLVGFLTGTVDAGTARAAARSVLPSSMVPGRMEVLDVLPLTRNGKVDRAVLADRAAVELSAPARRQPGPAAEQEPAAAQEPDAAQEPAVAQGAALESLQDTVSLVFAETLALAEVGLDDDFFDLGGHSLMAVMLLTELESRTGMQTDLDAFFAEPTVAGVCRTMGGVV</sequence>
<evidence type="ECO:0000256" key="3">
    <source>
        <dbReference type="SAM" id="MobiDB-lite"/>
    </source>
</evidence>
<dbReference type="InterPro" id="IPR000873">
    <property type="entry name" value="AMP-dep_synth/lig_dom"/>
</dbReference>
<gene>
    <name evidence="5" type="ORF">JK359_12160</name>
</gene>
<dbReference type="PROSITE" id="PS00012">
    <property type="entry name" value="PHOSPHOPANTETHEINE"/>
    <property type="match status" value="1"/>
</dbReference>
<dbReference type="Gene3D" id="3.30.559.30">
    <property type="entry name" value="Nonribosomal peptide synthetase, condensation domain"/>
    <property type="match status" value="1"/>
</dbReference>
<dbReference type="Gene3D" id="3.40.50.1820">
    <property type="entry name" value="alpha/beta hydrolase"/>
    <property type="match status" value="1"/>
</dbReference>
<dbReference type="SUPFAM" id="SSF56801">
    <property type="entry name" value="Acetyl-CoA synthetase-like"/>
    <property type="match status" value="1"/>
</dbReference>
<dbReference type="Gene3D" id="3.30.300.30">
    <property type="match status" value="1"/>
</dbReference>
<reference evidence="5" key="1">
    <citation type="submission" date="2021-01" db="EMBL/GenBank/DDBJ databases">
        <title>WGS of actinomycetes isolated from Thailand.</title>
        <authorList>
            <person name="Thawai C."/>
        </authorList>
    </citation>
    <scope>NUCLEOTIDE SEQUENCE</scope>
    <source>
        <strain evidence="5">RCU-197</strain>
    </source>
</reference>
<evidence type="ECO:0000256" key="2">
    <source>
        <dbReference type="ARBA" id="ARBA00022553"/>
    </source>
</evidence>
<proteinExistence type="predicted"/>
<dbReference type="PANTHER" id="PTHR45527:SF1">
    <property type="entry name" value="FATTY ACID SYNTHASE"/>
    <property type="match status" value="1"/>
</dbReference>
<dbReference type="NCBIfam" id="TIGR01733">
    <property type="entry name" value="AA-adenyl-dom"/>
    <property type="match status" value="1"/>
</dbReference>
<keyword evidence="1" id="KW-0596">Phosphopantetheine</keyword>
<dbReference type="InterPro" id="IPR009081">
    <property type="entry name" value="PP-bd_ACP"/>
</dbReference>
<dbReference type="GO" id="GO:0031177">
    <property type="term" value="F:phosphopantetheine binding"/>
    <property type="evidence" value="ECO:0007669"/>
    <property type="project" value="TreeGrafter"/>
</dbReference>
<dbReference type="InterPro" id="IPR025110">
    <property type="entry name" value="AMP-bd_C"/>
</dbReference>
<dbReference type="InterPro" id="IPR010071">
    <property type="entry name" value="AA_adenyl_dom"/>
</dbReference>
<name>A0A937EIM2_9ACTN</name>
<feature type="region of interest" description="Disordered" evidence="3">
    <location>
        <begin position="715"/>
        <end position="742"/>
    </location>
</feature>
<dbReference type="Pfam" id="PF00501">
    <property type="entry name" value="AMP-binding"/>
    <property type="match status" value="1"/>
</dbReference>
<protein>
    <submittedName>
        <fullName evidence="5">Non-ribosomal peptide synthetase</fullName>
    </submittedName>
</protein>
<keyword evidence="6" id="KW-1185">Reference proteome</keyword>
<dbReference type="PROSITE" id="PS50075">
    <property type="entry name" value="CARRIER"/>
    <property type="match status" value="1"/>
</dbReference>
<dbReference type="InterPro" id="IPR029058">
    <property type="entry name" value="AB_hydrolase_fold"/>
</dbReference>
<dbReference type="InterPro" id="IPR020845">
    <property type="entry name" value="AMP-binding_CS"/>
</dbReference>
<feature type="domain" description="Carrier" evidence="4">
    <location>
        <begin position="747"/>
        <end position="822"/>
    </location>
</feature>
<dbReference type="SUPFAM" id="SSF47336">
    <property type="entry name" value="ACP-like"/>
    <property type="match status" value="1"/>
</dbReference>
<dbReference type="InterPro" id="IPR006162">
    <property type="entry name" value="Ppantetheine_attach_site"/>
</dbReference>
<dbReference type="SUPFAM" id="SSF52777">
    <property type="entry name" value="CoA-dependent acyltransferases"/>
    <property type="match status" value="1"/>
</dbReference>
<dbReference type="InterPro" id="IPR020459">
    <property type="entry name" value="AMP-binding"/>
</dbReference>
<dbReference type="InterPro" id="IPR045851">
    <property type="entry name" value="AMP-bd_C_sf"/>
</dbReference>
<keyword evidence="2" id="KW-0597">Phosphoprotein</keyword>